<sequence length="138" mass="16091">MARPERVLRLSGRYQRNQEKSEEEFHDFLSHRHGVECAKIHEKHGILKYQMVHDMEIEYYFKDAQALLDVSGDEGFKALHIECEPYVNLARTTVTLTWVEVYLEDGRLVNVDAAGKSMQPSFAELNDIEEARPVAKYY</sequence>
<evidence type="ECO:0008006" key="3">
    <source>
        <dbReference type="Google" id="ProtNLM"/>
    </source>
</evidence>
<reference evidence="1 2" key="1">
    <citation type="submission" date="2023-01" db="EMBL/GenBank/DDBJ databases">
        <title>Analysis of 21 Apiospora genomes using comparative genomics revels a genus with tremendous synthesis potential of carbohydrate active enzymes and secondary metabolites.</title>
        <authorList>
            <person name="Sorensen T."/>
        </authorList>
    </citation>
    <scope>NUCLEOTIDE SEQUENCE [LARGE SCALE GENOMIC DNA]</scope>
    <source>
        <strain evidence="1 2">CBS 83171</strain>
    </source>
</reference>
<keyword evidence="2" id="KW-1185">Reference proteome</keyword>
<comment type="caution">
    <text evidence="1">The sequence shown here is derived from an EMBL/GenBank/DDBJ whole genome shotgun (WGS) entry which is preliminary data.</text>
</comment>
<gene>
    <name evidence="1" type="ORF">PG996_003347</name>
</gene>
<dbReference type="Proteomes" id="UP001446871">
    <property type="component" value="Unassembled WGS sequence"/>
</dbReference>
<protein>
    <recommendedName>
        <fullName evidence="3">EthD domain-containing protein</fullName>
    </recommendedName>
</protein>
<accession>A0ABR1W108</accession>
<dbReference type="InterPro" id="IPR011008">
    <property type="entry name" value="Dimeric_a/b-barrel"/>
</dbReference>
<dbReference type="SUPFAM" id="SSF54909">
    <property type="entry name" value="Dimeric alpha+beta barrel"/>
    <property type="match status" value="1"/>
</dbReference>
<proteinExistence type="predicted"/>
<evidence type="ECO:0000313" key="1">
    <source>
        <dbReference type="EMBL" id="KAK8077177.1"/>
    </source>
</evidence>
<dbReference type="EMBL" id="JAQQWM010000002">
    <property type="protein sequence ID" value="KAK8077177.1"/>
    <property type="molecule type" value="Genomic_DNA"/>
</dbReference>
<organism evidence="1 2">
    <name type="scientific">Apiospora saccharicola</name>
    <dbReference type="NCBI Taxonomy" id="335842"/>
    <lineage>
        <taxon>Eukaryota</taxon>
        <taxon>Fungi</taxon>
        <taxon>Dikarya</taxon>
        <taxon>Ascomycota</taxon>
        <taxon>Pezizomycotina</taxon>
        <taxon>Sordariomycetes</taxon>
        <taxon>Xylariomycetidae</taxon>
        <taxon>Amphisphaeriales</taxon>
        <taxon>Apiosporaceae</taxon>
        <taxon>Apiospora</taxon>
    </lineage>
</organism>
<evidence type="ECO:0000313" key="2">
    <source>
        <dbReference type="Proteomes" id="UP001446871"/>
    </source>
</evidence>
<name>A0ABR1W108_9PEZI</name>